<dbReference type="CDD" id="cd05837">
    <property type="entry name" value="PWWP_MSH6"/>
    <property type="match status" value="1"/>
</dbReference>
<dbReference type="Gene3D" id="3.40.1170.10">
    <property type="entry name" value="DNA repair protein MutS, domain I"/>
    <property type="match status" value="1"/>
</dbReference>
<dbReference type="PROSITE" id="PS50812">
    <property type="entry name" value="PWWP"/>
    <property type="match status" value="1"/>
</dbReference>
<dbReference type="OMA" id="CKEADGF"/>
<evidence type="ECO:0000256" key="1">
    <source>
        <dbReference type="ARBA" id="ARBA00006271"/>
    </source>
</evidence>
<dbReference type="GO" id="GO:0005524">
    <property type="term" value="F:ATP binding"/>
    <property type="evidence" value="ECO:0007669"/>
    <property type="project" value="UniProtKB-KW"/>
</dbReference>
<keyword evidence="8" id="KW-1185">Reference proteome</keyword>
<feature type="compositionally biased region" description="Acidic residues" evidence="6">
    <location>
        <begin position="135"/>
        <end position="152"/>
    </location>
</feature>
<keyword evidence="2" id="KW-0547">Nucleotide-binding</keyword>
<feature type="compositionally biased region" description="Polar residues" evidence="6">
    <location>
        <begin position="271"/>
        <end position="309"/>
    </location>
</feature>
<dbReference type="GeneID" id="108665334"/>
<keyword evidence="5" id="KW-0238">DNA-binding</keyword>
<evidence type="ECO:0000256" key="3">
    <source>
        <dbReference type="ARBA" id="ARBA00022763"/>
    </source>
</evidence>
<comment type="similarity">
    <text evidence="1">Belongs to the DNA mismatch repair MutS family.</text>
</comment>
<dbReference type="OrthoDB" id="121051at2759"/>
<dbReference type="RefSeq" id="XP_047736038.1">
    <property type="nucleotide sequence ID" value="XM_047880082.1"/>
</dbReference>
<protein>
    <submittedName>
        <fullName evidence="9">DNA mismatch repair protein Msh6</fullName>
    </submittedName>
</protein>
<dbReference type="Proteomes" id="UP000694843">
    <property type="component" value="Unplaced"/>
</dbReference>
<evidence type="ECO:0000313" key="8">
    <source>
        <dbReference type="Proteomes" id="UP000694843"/>
    </source>
</evidence>
<dbReference type="SUPFAM" id="SSF55271">
    <property type="entry name" value="DNA repair protein MutS, domain I"/>
    <property type="match status" value="1"/>
</dbReference>
<feature type="compositionally biased region" description="Basic and acidic residues" evidence="6">
    <location>
        <begin position="227"/>
        <end position="237"/>
    </location>
</feature>
<dbReference type="InterPro" id="IPR016151">
    <property type="entry name" value="DNA_mismatch_repair_MutS_N"/>
</dbReference>
<evidence type="ECO:0000256" key="2">
    <source>
        <dbReference type="ARBA" id="ARBA00022741"/>
    </source>
</evidence>
<dbReference type="PANTHER" id="PTHR15999">
    <property type="entry name" value="ZINC FINGER CW-TYPE PWWP DOMAIN PROTEIN 1"/>
    <property type="match status" value="1"/>
</dbReference>
<keyword evidence="3" id="KW-0227">DNA damage</keyword>
<accession>A0A979FH53</accession>
<evidence type="ECO:0000256" key="6">
    <source>
        <dbReference type="SAM" id="MobiDB-lite"/>
    </source>
</evidence>
<dbReference type="KEGG" id="hazt:108665334"/>
<sequence>MAKQSSLLNFFNRSQSATPIKEVVKTIKLKGVEVTEFTLVWGKLEGHPWWPGLVCKPPSGGSFSRKNAVHLQFFEDPPSRGWVRESFLKPFGDPIKVGVPTYKDGAWQKAKASAEEAAKLNIEDREALLVTHEPSDEEMEEESDDEAQEEGENSSSKENIDDSNLTNSLSPNSNKKRPKQGSSSQVPSKRRRIVLLSESDGSADEYKPGEEAESSDESASSGVDENEVSKDEPRSDDSVTPSPSPVKKSVSSKKRGTNGCSTPKLKPSVTPKLTPSVTPKLTPSVTPKLTPKITPSVTPSVTPKLTPSLTPYTPSAPPFTPYTPTAPPYSPVAASASPSLKSKLSLFAAKEVADPESSAGYTPPSFLLPENIKDAAGRRLDHPEYDRRTLWVPESFLNQQTPCHRQWWLFKSQNFDTVLFFKMGKFYEFFYMDAEIGVQELGLILMKGTVPHSGFPEISYGRYSSSLIEKGYKVARIEQTETPEMMEKRCKATPRCSKFDKVVRREICQLSSAL</sequence>
<dbReference type="SMART" id="SM00293">
    <property type="entry name" value="PWWP"/>
    <property type="match status" value="1"/>
</dbReference>
<dbReference type="Pfam" id="PF01624">
    <property type="entry name" value="MutS_I"/>
    <property type="match status" value="1"/>
</dbReference>
<feature type="domain" description="PWWP" evidence="7">
    <location>
        <begin position="39"/>
        <end position="94"/>
    </location>
</feature>
<organism evidence="8 9">
    <name type="scientific">Hyalella azteca</name>
    <name type="common">Amphipod</name>
    <dbReference type="NCBI Taxonomy" id="294128"/>
    <lineage>
        <taxon>Eukaryota</taxon>
        <taxon>Metazoa</taxon>
        <taxon>Ecdysozoa</taxon>
        <taxon>Arthropoda</taxon>
        <taxon>Crustacea</taxon>
        <taxon>Multicrustacea</taxon>
        <taxon>Malacostraca</taxon>
        <taxon>Eumalacostraca</taxon>
        <taxon>Peracarida</taxon>
        <taxon>Amphipoda</taxon>
        <taxon>Senticaudata</taxon>
        <taxon>Talitrida</taxon>
        <taxon>Talitroidea</taxon>
        <taxon>Hyalellidae</taxon>
        <taxon>Hyalella</taxon>
    </lineage>
</organism>
<dbReference type="FunFam" id="3.40.1170.10:FF:000002">
    <property type="entry name" value="DNA mismatch repair protein"/>
    <property type="match status" value="1"/>
</dbReference>
<dbReference type="InterPro" id="IPR000313">
    <property type="entry name" value="PWWP_dom"/>
</dbReference>
<proteinExistence type="inferred from homology"/>
<dbReference type="PANTHER" id="PTHR15999:SF2">
    <property type="entry name" value="ZINC FINGER CW-TYPE PWWP DOMAIN PROTEIN 1"/>
    <property type="match status" value="1"/>
</dbReference>
<feature type="compositionally biased region" description="Low complexity" evidence="6">
    <location>
        <begin position="238"/>
        <end position="249"/>
    </location>
</feature>
<feature type="region of interest" description="Disordered" evidence="6">
    <location>
        <begin position="130"/>
        <end position="309"/>
    </location>
</feature>
<dbReference type="SUPFAM" id="SSF63748">
    <property type="entry name" value="Tudor/PWWP/MBT"/>
    <property type="match status" value="1"/>
</dbReference>
<evidence type="ECO:0000256" key="5">
    <source>
        <dbReference type="ARBA" id="ARBA00023125"/>
    </source>
</evidence>
<evidence type="ECO:0000313" key="9">
    <source>
        <dbReference type="RefSeq" id="XP_047736038.1"/>
    </source>
</evidence>
<gene>
    <name evidence="9" type="primary">LOC108665334</name>
</gene>
<evidence type="ECO:0000256" key="4">
    <source>
        <dbReference type="ARBA" id="ARBA00022840"/>
    </source>
</evidence>
<dbReference type="InterPro" id="IPR042778">
    <property type="entry name" value="ZCWPW1/ZCWPW2"/>
</dbReference>
<dbReference type="Gene3D" id="2.30.30.140">
    <property type="match status" value="1"/>
</dbReference>
<name>A0A979FH53_HYAAZ</name>
<dbReference type="GO" id="GO:0006298">
    <property type="term" value="P:mismatch repair"/>
    <property type="evidence" value="ECO:0007669"/>
    <property type="project" value="InterPro"/>
</dbReference>
<evidence type="ECO:0000259" key="7">
    <source>
        <dbReference type="PROSITE" id="PS50812"/>
    </source>
</evidence>
<dbReference type="GO" id="GO:0030983">
    <property type="term" value="F:mismatched DNA binding"/>
    <property type="evidence" value="ECO:0007669"/>
    <property type="project" value="InterPro"/>
</dbReference>
<dbReference type="InterPro" id="IPR007695">
    <property type="entry name" value="DNA_mismatch_repair_MutS-lik_N"/>
</dbReference>
<feature type="compositionally biased region" description="Low complexity" evidence="6">
    <location>
        <begin position="163"/>
        <end position="173"/>
    </location>
</feature>
<keyword evidence="4" id="KW-0067">ATP-binding</keyword>
<dbReference type="GO" id="GO:0005634">
    <property type="term" value="C:nucleus"/>
    <property type="evidence" value="ECO:0007669"/>
    <property type="project" value="TreeGrafter"/>
</dbReference>
<reference evidence="9" key="1">
    <citation type="submission" date="2025-08" db="UniProtKB">
        <authorList>
            <consortium name="RefSeq"/>
        </authorList>
    </citation>
    <scope>IDENTIFICATION</scope>
    <source>
        <tissue evidence="9">Whole organism</tissue>
    </source>
</reference>
<dbReference type="AlphaFoldDB" id="A0A979FH53"/>
<dbReference type="Pfam" id="PF00855">
    <property type="entry name" value="PWWP"/>
    <property type="match status" value="1"/>
</dbReference>